<reference evidence="14 15" key="1">
    <citation type="submission" date="2017-09" db="EMBL/GenBank/DDBJ databases">
        <title>Depth-based differentiation of microbial function through sediment-hosted aquifers and enrichment of novel symbionts in the deep terrestrial subsurface.</title>
        <authorList>
            <person name="Probst A.J."/>
            <person name="Ladd B."/>
            <person name="Jarett J.K."/>
            <person name="Geller-Mcgrath D.E."/>
            <person name="Sieber C.M."/>
            <person name="Emerson J.B."/>
            <person name="Anantharaman K."/>
            <person name="Thomas B.C."/>
            <person name="Malmstrom R."/>
            <person name="Stieglmeier M."/>
            <person name="Klingl A."/>
            <person name="Woyke T."/>
            <person name="Ryan C.M."/>
            <person name="Banfield J.F."/>
        </authorList>
    </citation>
    <scope>NUCLEOTIDE SEQUENCE [LARGE SCALE GENOMIC DNA]</scope>
    <source>
        <strain evidence="14">CG22_combo_CG10-13_8_21_14_all_47_17</strain>
    </source>
</reference>
<evidence type="ECO:0000313" key="15">
    <source>
        <dbReference type="Proteomes" id="UP000231581"/>
    </source>
</evidence>
<dbReference type="AlphaFoldDB" id="A0A2H0BV31"/>
<evidence type="ECO:0000256" key="1">
    <source>
        <dbReference type="ARBA" id="ARBA00008226"/>
    </source>
</evidence>
<name>A0A2H0BV31_9BACT</name>
<evidence type="ECO:0000256" key="7">
    <source>
        <dbReference type="ARBA" id="ARBA00022840"/>
    </source>
</evidence>
<keyword evidence="9 12" id="KW-0648">Protein biosynthesis</keyword>
<evidence type="ECO:0000256" key="11">
    <source>
        <dbReference type="ARBA" id="ARBA00049515"/>
    </source>
</evidence>
<keyword evidence="12" id="KW-0963">Cytoplasm</keyword>
<dbReference type="Proteomes" id="UP000231581">
    <property type="component" value="Unassembled WGS sequence"/>
</dbReference>
<feature type="binding site" evidence="12">
    <location>
        <position position="342"/>
    </location>
    <ligand>
        <name>Zn(2+)</name>
        <dbReference type="ChEBI" id="CHEBI:29105"/>
        <note>catalytic</note>
    </ligand>
</feature>
<comment type="caution">
    <text evidence="12">Lacks conserved residue(s) required for the propagation of feature annotation.</text>
</comment>
<feature type="domain" description="Aminoacyl-transfer RNA synthetases class-II family profile" evidence="13">
    <location>
        <begin position="223"/>
        <end position="495"/>
    </location>
</feature>
<dbReference type="GO" id="GO:0046872">
    <property type="term" value="F:metal ion binding"/>
    <property type="evidence" value="ECO:0007669"/>
    <property type="project" value="UniProtKB-KW"/>
</dbReference>
<dbReference type="Gene3D" id="3.40.50.800">
    <property type="entry name" value="Anticodon-binding domain"/>
    <property type="match status" value="1"/>
</dbReference>
<gene>
    <name evidence="12" type="primary">thrS</name>
    <name evidence="14" type="ORF">COX00_00710</name>
</gene>
<dbReference type="InterPro" id="IPR006195">
    <property type="entry name" value="aa-tRNA-synth_II"/>
</dbReference>
<dbReference type="InterPro" id="IPR004154">
    <property type="entry name" value="Anticodon-bd"/>
</dbReference>
<dbReference type="EMBL" id="PCSZ01000018">
    <property type="protein sequence ID" value="PIP60910.1"/>
    <property type="molecule type" value="Genomic_DNA"/>
</dbReference>
<dbReference type="Pfam" id="PF07973">
    <property type="entry name" value="tRNA_SAD"/>
    <property type="match status" value="1"/>
</dbReference>
<evidence type="ECO:0000256" key="4">
    <source>
        <dbReference type="ARBA" id="ARBA00022723"/>
    </source>
</evidence>
<evidence type="ECO:0000256" key="6">
    <source>
        <dbReference type="ARBA" id="ARBA00022833"/>
    </source>
</evidence>
<dbReference type="CDD" id="cd00771">
    <property type="entry name" value="ThrRS_core"/>
    <property type="match status" value="1"/>
</dbReference>
<evidence type="ECO:0000256" key="3">
    <source>
        <dbReference type="ARBA" id="ARBA00022598"/>
    </source>
</evidence>
<evidence type="ECO:0000256" key="10">
    <source>
        <dbReference type="ARBA" id="ARBA00023146"/>
    </source>
</evidence>
<dbReference type="SUPFAM" id="SSF52954">
    <property type="entry name" value="Class II aaRS ABD-related"/>
    <property type="match status" value="1"/>
</dbReference>
<feature type="binding site" evidence="12">
    <location>
        <position position="291"/>
    </location>
    <ligand>
        <name>Zn(2+)</name>
        <dbReference type="ChEBI" id="CHEBI:29105"/>
        <note>catalytic</note>
    </ligand>
</feature>
<dbReference type="GO" id="GO:0006435">
    <property type="term" value="P:threonyl-tRNA aminoacylation"/>
    <property type="evidence" value="ECO:0007669"/>
    <property type="project" value="UniProtKB-UniRule"/>
</dbReference>
<evidence type="ECO:0000256" key="2">
    <source>
        <dbReference type="ARBA" id="ARBA00022555"/>
    </source>
</evidence>
<evidence type="ECO:0000256" key="5">
    <source>
        <dbReference type="ARBA" id="ARBA00022741"/>
    </source>
</evidence>
<comment type="subcellular location">
    <subcellularLocation>
        <location evidence="12">Cytoplasm</location>
    </subcellularLocation>
</comment>
<dbReference type="HAMAP" id="MF_00184">
    <property type="entry name" value="Thr_tRNA_synth"/>
    <property type="match status" value="1"/>
</dbReference>
<dbReference type="SUPFAM" id="SSF55681">
    <property type="entry name" value="Class II aaRS and biotin synthetases"/>
    <property type="match status" value="1"/>
</dbReference>
<dbReference type="CDD" id="cd00860">
    <property type="entry name" value="ThrRS_anticodon"/>
    <property type="match status" value="1"/>
</dbReference>
<dbReference type="PANTHER" id="PTHR11451">
    <property type="entry name" value="THREONINE-TRNA LIGASE"/>
    <property type="match status" value="1"/>
</dbReference>
<keyword evidence="3 12" id="KW-0436">Ligase</keyword>
<comment type="cofactor">
    <cofactor evidence="12">
        <name>Zn(2+)</name>
        <dbReference type="ChEBI" id="CHEBI:29105"/>
    </cofactor>
    <text evidence="12">Binds 1 zinc ion per subunit.</text>
</comment>
<keyword evidence="6 12" id="KW-0862">Zinc</keyword>
<dbReference type="InterPro" id="IPR002320">
    <property type="entry name" value="Thr-tRNA-ligase_IIa"/>
</dbReference>
<dbReference type="FunFam" id="3.30.930.10:FF:000002">
    <property type="entry name" value="Threonine--tRNA ligase"/>
    <property type="match status" value="1"/>
</dbReference>
<dbReference type="Gene3D" id="3.30.930.10">
    <property type="entry name" value="Bira Bifunctional Protein, Domain 2"/>
    <property type="match status" value="1"/>
</dbReference>
<keyword evidence="5 12" id="KW-0547">Nucleotide-binding</keyword>
<feature type="binding site" evidence="12">
    <location>
        <position position="472"/>
    </location>
    <ligand>
        <name>Zn(2+)</name>
        <dbReference type="ChEBI" id="CHEBI:29105"/>
        <note>catalytic</note>
    </ligand>
</feature>
<dbReference type="InterPro" id="IPR012947">
    <property type="entry name" value="tRNA_SAD"/>
</dbReference>
<keyword evidence="2 12" id="KW-0820">tRNA-binding</keyword>
<dbReference type="NCBIfam" id="TIGR00418">
    <property type="entry name" value="thrS"/>
    <property type="match status" value="1"/>
</dbReference>
<evidence type="ECO:0000256" key="9">
    <source>
        <dbReference type="ARBA" id="ARBA00022917"/>
    </source>
</evidence>
<comment type="subunit">
    <text evidence="12">Homodimer.</text>
</comment>
<keyword evidence="7 12" id="KW-0067">ATP-binding</keyword>
<dbReference type="InterPro" id="IPR002314">
    <property type="entry name" value="aa-tRNA-synt_IIb"/>
</dbReference>
<dbReference type="InterPro" id="IPR045864">
    <property type="entry name" value="aa-tRNA-synth_II/BPL/LPL"/>
</dbReference>
<comment type="caution">
    <text evidence="14">The sequence shown here is derived from an EMBL/GenBank/DDBJ whole genome shotgun (WGS) entry which is preliminary data.</text>
</comment>
<dbReference type="GO" id="GO:0005524">
    <property type="term" value="F:ATP binding"/>
    <property type="evidence" value="ECO:0007669"/>
    <property type="project" value="UniProtKB-UniRule"/>
</dbReference>
<dbReference type="Pfam" id="PF00587">
    <property type="entry name" value="tRNA-synt_2b"/>
    <property type="match status" value="1"/>
</dbReference>
<dbReference type="Pfam" id="PF03129">
    <property type="entry name" value="HGTP_anticodon"/>
    <property type="match status" value="1"/>
</dbReference>
<dbReference type="SMART" id="SM00863">
    <property type="entry name" value="tRNA_SAD"/>
    <property type="match status" value="1"/>
</dbReference>
<dbReference type="GO" id="GO:0000049">
    <property type="term" value="F:tRNA binding"/>
    <property type="evidence" value="ECO:0007669"/>
    <property type="project" value="UniProtKB-KW"/>
</dbReference>
<dbReference type="InterPro" id="IPR018163">
    <property type="entry name" value="Thr/Ala-tRNA-synth_IIc_edit"/>
</dbReference>
<sequence length="598" mass="68830">MNYPIETQRHSIAHVMAAAIKHLFPEAKFGVGPSIENGFYYDIDIGRPVIPEDLKAIEKEMKRIISKNPAFTREEIAIEEAIKLFQELGQTYKVELLHDLQSKGTTKVSAEEAMDIDPQNVETVTLYKIEDFTDLCRGPHVTEAKEIGAWKLWKIAGAYWRGKAENPQMQRIYGICFETKDELAAYQNMLKEAEKRDHRKLGAEMDLFTFSPLVGSGLPLFTPKGVAMRQALTDFIWELMQPYGYERVHIPHIAKADLYKVSGHWDKFEDDLFHVSSKKTDEQFVLKPMNCPHHTQIYAAHPRSYRDLPMRLSEVTAVYRDENTGQLQGLTRVRSITQDDAHVFCLPEQVKDEVLNLYRIAEKFYEAFGMRFHRVRLSIRDGSHPEKYLGEDAVWETAEKTLAEVMQSVGQPFEVGEGEAAFYGPKLDFMVKDAIGREWQLATIQLDFNLPERFELEYVDSDGTKKRPVMIHRAILGAVERFLGVMIEHFEGNFPLWLAPVQVAILPVADRHNDFAKELMQELKGYRLRVQTDFSTESVGKKIRNAEKMKIPRMLVVGDREMESGELTIRVHGQQDQMTLTKEAFLTQALEEIEKRLV</sequence>
<keyword evidence="8 12" id="KW-0694">RNA-binding</keyword>
<dbReference type="SUPFAM" id="SSF55186">
    <property type="entry name" value="ThrRS/AlaRS common domain"/>
    <property type="match status" value="1"/>
</dbReference>
<dbReference type="InterPro" id="IPR033728">
    <property type="entry name" value="ThrRS_core"/>
</dbReference>
<dbReference type="PRINTS" id="PR01047">
    <property type="entry name" value="TRNASYNTHTHR"/>
</dbReference>
<keyword evidence="4 12" id="KW-0479">Metal-binding</keyword>
<dbReference type="GO" id="GO:0004829">
    <property type="term" value="F:threonine-tRNA ligase activity"/>
    <property type="evidence" value="ECO:0007669"/>
    <property type="project" value="UniProtKB-UniRule"/>
</dbReference>
<comment type="catalytic activity">
    <reaction evidence="11 12">
        <text>tRNA(Thr) + L-threonine + ATP = L-threonyl-tRNA(Thr) + AMP + diphosphate + H(+)</text>
        <dbReference type="Rhea" id="RHEA:24624"/>
        <dbReference type="Rhea" id="RHEA-COMP:9670"/>
        <dbReference type="Rhea" id="RHEA-COMP:9704"/>
        <dbReference type="ChEBI" id="CHEBI:15378"/>
        <dbReference type="ChEBI" id="CHEBI:30616"/>
        <dbReference type="ChEBI" id="CHEBI:33019"/>
        <dbReference type="ChEBI" id="CHEBI:57926"/>
        <dbReference type="ChEBI" id="CHEBI:78442"/>
        <dbReference type="ChEBI" id="CHEBI:78534"/>
        <dbReference type="ChEBI" id="CHEBI:456215"/>
        <dbReference type="EC" id="6.1.1.3"/>
    </reaction>
</comment>
<organism evidence="14 15">
    <name type="scientific">Candidatus Uhrbacteria bacterium CG22_combo_CG10-13_8_21_14_all_47_17</name>
    <dbReference type="NCBI Taxonomy" id="1975041"/>
    <lineage>
        <taxon>Bacteria</taxon>
        <taxon>Candidatus Uhriibacteriota</taxon>
    </lineage>
</organism>
<accession>A0A2H0BV31</accession>
<protein>
    <recommendedName>
        <fullName evidence="12">Threonine--tRNA ligase</fullName>
        <ecNumber evidence="12">6.1.1.3</ecNumber>
    </recommendedName>
    <alternativeName>
        <fullName evidence="12">Threonyl-tRNA synthetase</fullName>
        <shortName evidence="12">ThrRS</shortName>
    </alternativeName>
</protein>
<dbReference type="GO" id="GO:0005737">
    <property type="term" value="C:cytoplasm"/>
    <property type="evidence" value="ECO:0007669"/>
    <property type="project" value="UniProtKB-SubCell"/>
</dbReference>
<dbReference type="InterPro" id="IPR036621">
    <property type="entry name" value="Anticodon-bd_dom_sf"/>
</dbReference>
<keyword evidence="10 12" id="KW-0030">Aminoacyl-tRNA synthetase</keyword>
<dbReference type="Gene3D" id="3.30.980.10">
    <property type="entry name" value="Threonyl-trna Synthetase, Chain A, domain 2"/>
    <property type="match status" value="1"/>
</dbReference>
<evidence type="ECO:0000256" key="12">
    <source>
        <dbReference type="HAMAP-Rule" id="MF_00184"/>
    </source>
</evidence>
<comment type="similarity">
    <text evidence="1 12">Belongs to the class-II aminoacyl-tRNA synthetase family.</text>
</comment>
<proteinExistence type="inferred from homology"/>
<evidence type="ECO:0000313" key="14">
    <source>
        <dbReference type="EMBL" id="PIP60910.1"/>
    </source>
</evidence>
<dbReference type="FunFam" id="3.40.50.800:FF:000001">
    <property type="entry name" value="Threonine--tRNA ligase"/>
    <property type="match status" value="1"/>
</dbReference>
<dbReference type="Gene3D" id="3.30.54.20">
    <property type="match status" value="1"/>
</dbReference>
<dbReference type="EC" id="6.1.1.3" evidence="12"/>
<dbReference type="PROSITE" id="PS50862">
    <property type="entry name" value="AA_TRNA_LIGASE_II"/>
    <property type="match status" value="1"/>
</dbReference>
<evidence type="ECO:0000259" key="13">
    <source>
        <dbReference type="PROSITE" id="PS50862"/>
    </source>
</evidence>
<evidence type="ECO:0000256" key="8">
    <source>
        <dbReference type="ARBA" id="ARBA00022884"/>
    </source>
</evidence>
<dbReference type="PANTHER" id="PTHR11451:SF44">
    <property type="entry name" value="THREONINE--TRNA LIGASE, CHLOROPLASTIC_MITOCHONDRIAL 2"/>
    <property type="match status" value="1"/>
</dbReference>
<dbReference type="InterPro" id="IPR047246">
    <property type="entry name" value="ThrRS_anticodon"/>
</dbReference>